<organism evidence="2 3">
    <name type="scientific">Streptomyces nanshensis</name>
    <dbReference type="NCBI Taxonomy" id="518642"/>
    <lineage>
        <taxon>Bacteria</taxon>
        <taxon>Bacillati</taxon>
        <taxon>Actinomycetota</taxon>
        <taxon>Actinomycetes</taxon>
        <taxon>Kitasatosporales</taxon>
        <taxon>Streptomycetaceae</taxon>
        <taxon>Streptomyces</taxon>
    </lineage>
</organism>
<feature type="compositionally biased region" description="Low complexity" evidence="1">
    <location>
        <begin position="70"/>
        <end position="81"/>
    </location>
</feature>
<dbReference type="EMBL" id="LJGZ01000025">
    <property type="protein sequence ID" value="OEV20341.1"/>
    <property type="molecule type" value="Genomic_DNA"/>
</dbReference>
<protein>
    <submittedName>
        <fullName evidence="2">Uncharacterized protein</fullName>
    </submittedName>
</protein>
<dbReference type="Proteomes" id="UP000175971">
    <property type="component" value="Unassembled WGS sequence"/>
</dbReference>
<comment type="caution">
    <text evidence="2">The sequence shown here is derived from an EMBL/GenBank/DDBJ whole genome shotgun (WGS) entry which is preliminary data.</text>
</comment>
<accession>A0A1E7LVZ9</accession>
<gene>
    <name evidence="2" type="ORF">AN221_12855</name>
</gene>
<evidence type="ECO:0000256" key="1">
    <source>
        <dbReference type="SAM" id="MobiDB-lite"/>
    </source>
</evidence>
<evidence type="ECO:0000313" key="2">
    <source>
        <dbReference type="EMBL" id="OEV20341.1"/>
    </source>
</evidence>
<keyword evidence="3" id="KW-1185">Reference proteome</keyword>
<proteinExistence type="predicted"/>
<reference evidence="2 3" key="1">
    <citation type="journal article" date="2016" name="Front. Microbiol.">
        <title>Comparative Genomics Analysis of Streptomyces Species Reveals Their Adaptation to the Marine Environment and Their Diversity at the Genomic Level.</title>
        <authorList>
            <person name="Tian X."/>
            <person name="Zhang Z."/>
            <person name="Yang T."/>
            <person name="Chen M."/>
            <person name="Li J."/>
            <person name="Chen F."/>
            <person name="Yang J."/>
            <person name="Li W."/>
            <person name="Zhang B."/>
            <person name="Zhang Z."/>
            <person name="Wu J."/>
            <person name="Zhang C."/>
            <person name="Long L."/>
            <person name="Xiao J."/>
        </authorList>
    </citation>
    <scope>NUCLEOTIDE SEQUENCE [LARGE SCALE GENOMIC DNA]</scope>
    <source>
        <strain evidence="2 3">SCSIO M10372</strain>
    </source>
</reference>
<evidence type="ECO:0000313" key="3">
    <source>
        <dbReference type="Proteomes" id="UP000175971"/>
    </source>
</evidence>
<name>A0A1E7LVZ9_9ACTN</name>
<dbReference type="AlphaFoldDB" id="A0A1E7LVZ9"/>
<feature type="region of interest" description="Disordered" evidence="1">
    <location>
        <begin position="47"/>
        <end position="92"/>
    </location>
</feature>
<feature type="compositionally biased region" description="Polar residues" evidence="1">
    <location>
        <begin position="15"/>
        <end position="25"/>
    </location>
</feature>
<feature type="region of interest" description="Disordered" evidence="1">
    <location>
        <begin position="1"/>
        <end position="34"/>
    </location>
</feature>
<sequence length="92" mass="9355">MVAASATVYGWGPRTTATSPGSSRTGPAPSEGTIHAASRVTDIRQIGAWSATRTAQGGSITMRRRKAPRARGPSRSPARGSMADSVDADGGS</sequence>